<evidence type="ECO:0000256" key="24">
    <source>
        <dbReference type="SAM" id="MobiDB-lite"/>
    </source>
</evidence>
<keyword evidence="11" id="KW-0472">Membrane</keyword>
<keyword evidence="4" id="KW-1003">Cell membrane</keyword>
<comment type="subcellular location">
    <subcellularLocation>
        <location evidence="3">Cell projection</location>
        <location evidence="3">Ruffle membrane</location>
    </subcellularLocation>
    <subcellularLocation>
        <location evidence="2">Cytoplasm</location>
    </subcellularLocation>
    <subcellularLocation>
        <location evidence="1">Membrane</location>
        <topology evidence="1">Peripheral membrane protein</topology>
    </subcellularLocation>
</comment>
<evidence type="ECO:0000256" key="23">
    <source>
        <dbReference type="ARBA" id="ARBA00048180"/>
    </source>
</evidence>
<evidence type="ECO:0000256" key="3">
    <source>
        <dbReference type="ARBA" id="ARBA00004632"/>
    </source>
</evidence>
<dbReference type="Gene3D" id="3.10.129.10">
    <property type="entry name" value="Hotdog Thioesterase"/>
    <property type="match status" value="1"/>
</dbReference>
<evidence type="ECO:0000256" key="20">
    <source>
        <dbReference type="ARBA" id="ARBA00047734"/>
    </source>
</evidence>
<comment type="catalytic activity">
    <reaction evidence="20">
        <text>hexadecanoyl-CoA + H2O = hexadecanoate + CoA + H(+)</text>
        <dbReference type="Rhea" id="RHEA:16645"/>
        <dbReference type="ChEBI" id="CHEBI:7896"/>
        <dbReference type="ChEBI" id="CHEBI:15377"/>
        <dbReference type="ChEBI" id="CHEBI:15378"/>
        <dbReference type="ChEBI" id="CHEBI:57287"/>
        <dbReference type="ChEBI" id="CHEBI:57379"/>
        <dbReference type="EC" id="3.1.2.2"/>
    </reaction>
    <physiologicalReaction direction="left-to-right" evidence="20">
        <dbReference type="Rhea" id="RHEA:16646"/>
    </physiologicalReaction>
</comment>
<evidence type="ECO:0000256" key="22">
    <source>
        <dbReference type="ARBA" id="ARBA00048074"/>
    </source>
</evidence>
<evidence type="ECO:0000256" key="6">
    <source>
        <dbReference type="ARBA" id="ARBA00022703"/>
    </source>
</evidence>
<keyword evidence="12" id="KW-0966">Cell projection</keyword>
<evidence type="ECO:0000256" key="18">
    <source>
        <dbReference type="ARBA" id="ARBA00043210"/>
    </source>
</evidence>
<evidence type="ECO:0000256" key="17">
    <source>
        <dbReference type="ARBA" id="ARBA00040123"/>
    </source>
</evidence>
<evidence type="ECO:0000256" key="13">
    <source>
        <dbReference type="ARBA" id="ARBA00035852"/>
    </source>
</evidence>
<evidence type="ECO:0000256" key="2">
    <source>
        <dbReference type="ARBA" id="ARBA00004496"/>
    </source>
</evidence>
<evidence type="ECO:0000256" key="19">
    <source>
        <dbReference type="ARBA" id="ARBA00047588"/>
    </source>
</evidence>
<evidence type="ECO:0000256" key="14">
    <source>
        <dbReference type="ARBA" id="ARBA00037002"/>
    </source>
</evidence>
<comment type="catalytic activity">
    <reaction evidence="21">
        <text>decanoyl-CoA + H2O = decanoate + CoA + H(+)</text>
        <dbReference type="Rhea" id="RHEA:40059"/>
        <dbReference type="ChEBI" id="CHEBI:15377"/>
        <dbReference type="ChEBI" id="CHEBI:15378"/>
        <dbReference type="ChEBI" id="CHEBI:27689"/>
        <dbReference type="ChEBI" id="CHEBI:57287"/>
        <dbReference type="ChEBI" id="CHEBI:61430"/>
    </reaction>
    <physiologicalReaction direction="left-to-right" evidence="21">
        <dbReference type="Rhea" id="RHEA:40060"/>
    </physiologicalReaction>
</comment>
<evidence type="ECO:0000256" key="7">
    <source>
        <dbReference type="ARBA" id="ARBA00022801"/>
    </source>
</evidence>
<protein>
    <recommendedName>
        <fullName evidence="17">Acyl-coenzyme A thioesterase THEM4</fullName>
        <ecNumber evidence="16">3.1.2.2</ecNumber>
    </recommendedName>
    <alternativeName>
        <fullName evidence="18">Thioesterase superfamily member 4</fullName>
    </alternativeName>
</protein>
<keyword evidence="5" id="KW-0963">Cytoplasm</keyword>
<comment type="similarity">
    <text evidence="15">Belongs to the THEM4/THEM5 thioesterase family.</text>
</comment>
<evidence type="ECO:0000256" key="9">
    <source>
        <dbReference type="ARBA" id="ARBA00022946"/>
    </source>
</evidence>
<keyword evidence="8" id="KW-0276">Fatty acid metabolism</keyword>
<evidence type="ECO:0000256" key="15">
    <source>
        <dbReference type="ARBA" id="ARBA00038456"/>
    </source>
</evidence>
<dbReference type="InterPro" id="IPR006683">
    <property type="entry name" value="Thioestr_dom"/>
</dbReference>
<keyword evidence="10" id="KW-0443">Lipid metabolism</keyword>
<dbReference type="RefSeq" id="WP_049698661.1">
    <property type="nucleotide sequence ID" value="NZ_CBDRLS010000002.1"/>
</dbReference>
<evidence type="ECO:0000259" key="25">
    <source>
        <dbReference type="Pfam" id="PF03061"/>
    </source>
</evidence>
<feature type="domain" description="Thioesterase" evidence="25">
    <location>
        <begin position="130"/>
        <end position="201"/>
    </location>
</feature>
<dbReference type="Proteomes" id="UP000037247">
    <property type="component" value="Unassembled WGS sequence"/>
</dbReference>
<evidence type="ECO:0000256" key="1">
    <source>
        <dbReference type="ARBA" id="ARBA00004170"/>
    </source>
</evidence>
<gene>
    <name evidence="26" type="ORF">ABW18_08865</name>
</gene>
<comment type="catalytic activity">
    <reaction evidence="22">
        <text>dodecanoyl-CoA + H2O = dodecanoate + CoA + H(+)</text>
        <dbReference type="Rhea" id="RHEA:30135"/>
        <dbReference type="ChEBI" id="CHEBI:15377"/>
        <dbReference type="ChEBI" id="CHEBI:15378"/>
        <dbReference type="ChEBI" id="CHEBI:18262"/>
        <dbReference type="ChEBI" id="CHEBI:57287"/>
        <dbReference type="ChEBI" id="CHEBI:57375"/>
    </reaction>
    <physiologicalReaction direction="left-to-right" evidence="22">
        <dbReference type="Rhea" id="RHEA:30136"/>
    </physiologicalReaction>
</comment>
<evidence type="ECO:0000313" key="26">
    <source>
        <dbReference type="EMBL" id="KNA91326.1"/>
    </source>
</evidence>
<accession>A0ABR5ICK5</accession>
<dbReference type="InterPro" id="IPR052365">
    <property type="entry name" value="THEM4/THEM5_acyl-CoA_thioest"/>
</dbReference>
<keyword evidence="7" id="KW-0378">Hydrolase</keyword>
<dbReference type="EMBL" id="LDTZ01000016">
    <property type="protein sequence ID" value="KNA91326.1"/>
    <property type="molecule type" value="Genomic_DNA"/>
</dbReference>
<keyword evidence="27" id="KW-1185">Reference proteome</keyword>
<comment type="caution">
    <text evidence="26">The sequence shown here is derived from an EMBL/GenBank/DDBJ whole genome shotgun (WGS) entry which is preliminary data.</text>
</comment>
<comment type="catalytic activity">
    <reaction evidence="23">
        <text>tetradecanoyl-CoA + H2O = tetradecanoate + CoA + H(+)</text>
        <dbReference type="Rhea" id="RHEA:40119"/>
        <dbReference type="ChEBI" id="CHEBI:15377"/>
        <dbReference type="ChEBI" id="CHEBI:15378"/>
        <dbReference type="ChEBI" id="CHEBI:30807"/>
        <dbReference type="ChEBI" id="CHEBI:57287"/>
        <dbReference type="ChEBI" id="CHEBI:57385"/>
    </reaction>
    <physiologicalReaction direction="left-to-right" evidence="23">
        <dbReference type="Rhea" id="RHEA:40120"/>
    </physiologicalReaction>
</comment>
<dbReference type="PANTHER" id="PTHR12418">
    <property type="entry name" value="ACYL-COENZYME A THIOESTERASE THEM4"/>
    <property type="match status" value="1"/>
</dbReference>
<evidence type="ECO:0000313" key="27">
    <source>
        <dbReference type="Proteomes" id="UP000037247"/>
    </source>
</evidence>
<keyword evidence="6" id="KW-0053">Apoptosis</keyword>
<evidence type="ECO:0000256" key="12">
    <source>
        <dbReference type="ARBA" id="ARBA00023273"/>
    </source>
</evidence>
<feature type="region of interest" description="Disordered" evidence="24">
    <location>
        <begin position="1"/>
        <end position="23"/>
    </location>
</feature>
<dbReference type="Pfam" id="PF03061">
    <property type="entry name" value="4HBT"/>
    <property type="match status" value="1"/>
</dbReference>
<dbReference type="InterPro" id="IPR029069">
    <property type="entry name" value="HotDog_dom_sf"/>
</dbReference>
<evidence type="ECO:0000256" key="8">
    <source>
        <dbReference type="ARBA" id="ARBA00022832"/>
    </source>
</evidence>
<sequence>MASDTRDGWDIRSEEESPHEGGFRARIEVTTDRGGPRYAELNEQIRRLMDLARYASPEGAETDELLEQITALNERLEKVQVDEWHTPAGTRVDLPARGNITLPPYVISSASADGVVAEVTFRPFHLGGNNAAHGGQVGVAFDDLGGMASALAINGVTRTAYLTVQYRSLTPLSTPLTCRTWVDKREGRKAFVKGTLHDGDRLCAELDSLFIELKPGQP</sequence>
<dbReference type="CDD" id="cd03443">
    <property type="entry name" value="PaaI_thioesterase"/>
    <property type="match status" value="1"/>
</dbReference>
<comment type="catalytic activity">
    <reaction evidence="19">
        <text>octanoyl-CoA + H2O = octanoate + CoA + H(+)</text>
        <dbReference type="Rhea" id="RHEA:30143"/>
        <dbReference type="ChEBI" id="CHEBI:15377"/>
        <dbReference type="ChEBI" id="CHEBI:15378"/>
        <dbReference type="ChEBI" id="CHEBI:25646"/>
        <dbReference type="ChEBI" id="CHEBI:57287"/>
        <dbReference type="ChEBI" id="CHEBI:57386"/>
    </reaction>
    <physiologicalReaction direction="left-to-right" evidence="19">
        <dbReference type="Rhea" id="RHEA:30144"/>
    </physiologicalReaction>
</comment>
<dbReference type="EC" id="3.1.2.2" evidence="16"/>
<dbReference type="PANTHER" id="PTHR12418:SF19">
    <property type="entry name" value="ACYL-COENZYME A THIOESTERASE THEM4"/>
    <property type="match status" value="1"/>
</dbReference>
<evidence type="ECO:0000256" key="10">
    <source>
        <dbReference type="ARBA" id="ARBA00023098"/>
    </source>
</evidence>
<proteinExistence type="inferred from homology"/>
<evidence type="ECO:0000256" key="11">
    <source>
        <dbReference type="ARBA" id="ARBA00023136"/>
    </source>
</evidence>
<dbReference type="SUPFAM" id="SSF54637">
    <property type="entry name" value="Thioesterase/thiol ester dehydrase-isomerase"/>
    <property type="match status" value="1"/>
</dbReference>
<comment type="catalytic activity">
    <reaction evidence="13">
        <text>(5Z,8Z,11Z,14Z)-eicosatetraenoyl-CoA + H2O = (5Z,8Z,11Z,14Z)-eicosatetraenoate + CoA + H(+)</text>
        <dbReference type="Rhea" id="RHEA:40151"/>
        <dbReference type="ChEBI" id="CHEBI:15377"/>
        <dbReference type="ChEBI" id="CHEBI:15378"/>
        <dbReference type="ChEBI" id="CHEBI:32395"/>
        <dbReference type="ChEBI" id="CHEBI:57287"/>
        <dbReference type="ChEBI" id="CHEBI:57368"/>
    </reaction>
    <physiologicalReaction direction="left-to-right" evidence="13">
        <dbReference type="Rhea" id="RHEA:40152"/>
    </physiologicalReaction>
</comment>
<evidence type="ECO:0000256" key="5">
    <source>
        <dbReference type="ARBA" id="ARBA00022490"/>
    </source>
</evidence>
<comment type="catalytic activity">
    <reaction evidence="14">
        <text>(9Z)-octadecenoyl-CoA + H2O = (9Z)-octadecenoate + CoA + H(+)</text>
        <dbReference type="Rhea" id="RHEA:40139"/>
        <dbReference type="ChEBI" id="CHEBI:15377"/>
        <dbReference type="ChEBI" id="CHEBI:15378"/>
        <dbReference type="ChEBI" id="CHEBI:30823"/>
        <dbReference type="ChEBI" id="CHEBI:57287"/>
        <dbReference type="ChEBI" id="CHEBI:57387"/>
    </reaction>
    <physiologicalReaction direction="left-to-right" evidence="14">
        <dbReference type="Rhea" id="RHEA:40140"/>
    </physiologicalReaction>
</comment>
<evidence type="ECO:0000256" key="4">
    <source>
        <dbReference type="ARBA" id="ARBA00022475"/>
    </source>
</evidence>
<keyword evidence="9" id="KW-0809">Transit peptide</keyword>
<evidence type="ECO:0000256" key="16">
    <source>
        <dbReference type="ARBA" id="ARBA00038848"/>
    </source>
</evidence>
<evidence type="ECO:0000256" key="21">
    <source>
        <dbReference type="ARBA" id="ARBA00047969"/>
    </source>
</evidence>
<name>A0ABR5ICK5_9ACTN</name>
<reference evidence="26 27" key="1">
    <citation type="submission" date="2015-05" db="EMBL/GenBank/DDBJ databases">
        <title>Draft genome sequence of the bacterium Gordonia jacobaea a new member of the Gordonia genus.</title>
        <authorList>
            <person name="Jimenez-Galisteo G."/>
            <person name="Dominguez A."/>
            <person name="Munoz E."/>
            <person name="Vinas M."/>
        </authorList>
    </citation>
    <scope>NUCLEOTIDE SEQUENCE [LARGE SCALE GENOMIC DNA]</scope>
    <source>
        <strain evidence="27">mv1</strain>
    </source>
</reference>
<organism evidence="26 27">
    <name type="scientific">Gordonia jacobaea</name>
    <dbReference type="NCBI Taxonomy" id="122202"/>
    <lineage>
        <taxon>Bacteria</taxon>
        <taxon>Bacillati</taxon>
        <taxon>Actinomycetota</taxon>
        <taxon>Actinomycetes</taxon>
        <taxon>Mycobacteriales</taxon>
        <taxon>Gordoniaceae</taxon>
        <taxon>Gordonia</taxon>
    </lineage>
</organism>